<dbReference type="GO" id="GO:0006629">
    <property type="term" value="P:lipid metabolic process"/>
    <property type="evidence" value="ECO:0007669"/>
    <property type="project" value="InterPro"/>
</dbReference>
<dbReference type="Proteomes" id="UP000054266">
    <property type="component" value="Unassembled WGS sequence"/>
</dbReference>
<organism evidence="6 7">
    <name type="scientific">Phialophora macrospora</name>
    <dbReference type="NCBI Taxonomy" id="1851006"/>
    <lineage>
        <taxon>Eukaryota</taxon>
        <taxon>Fungi</taxon>
        <taxon>Dikarya</taxon>
        <taxon>Ascomycota</taxon>
        <taxon>Pezizomycotina</taxon>
        <taxon>Eurotiomycetes</taxon>
        <taxon>Chaetothyriomycetidae</taxon>
        <taxon>Chaetothyriales</taxon>
        <taxon>Herpotrichiellaceae</taxon>
        <taxon>Phialophora</taxon>
    </lineage>
</organism>
<sequence length="695" mass="76667">MAQERGQGPTWTPSTDISHLAVERFRRFVEVRQRTAYPSYEDLHSWSVRNLNDFWILLWEFADIKCSSPPDMITVDETVPMDRFPPFFKRARLNFAENVLDQGRQGAALKAFSELSAKGQCESISWSELRQRVRTTADALHGSGVQQHDAVAYIGSNTADAVIVLLAAAAIGAIFTSLAGDMGEIAVLDRLRQIKPKILFTVDGYQYNGRWYDCMARATRVSQALSTNSTGTFDMVVMSNGPHRAAQSVQRPSRGTTYASFLQRARQRKTEFVQLPFSHPLLILFSSGTTGAPKGMVHGHGGVTLNLKTEHLLYENLGPNDIYYHYSNIGWTMWNIFFGGLLTGATLVLYDGSPFYPTPANHIENVLSSGTTVFGASPRYYSELKDRGIKPSQFQRIDQIRLLGSTGAVLPAIVWQWIASEFGNQPILSFSGGTEVCGSFIHGSLIHPHHAGEITVKKLGFDVDVFDENAQSCPPGEAGELVVKRAFPSAAIKFWNDPTYERYRAAYYAQFPGVWAHGDYAKINPRTGGIIMLGRSDGILNPSGVRFGSSEIYNLVDKFPDLIHDSLCVGQRRTPTTNSNSNSNSAGEEEEVVLFVQPKAGVVFTPEIETLLRTTIATALTPRHVPRRFYPVAKIPYNVNGKKLEIAVKKVLAGAKIDDKMRATLADPRDLDEFRRYAATAAAAAAVAGGAKARL</sequence>
<feature type="domain" description="AMP-dependent synthetase/ligase" evidence="5">
    <location>
        <begin position="119"/>
        <end position="485"/>
    </location>
</feature>
<dbReference type="GO" id="GO:0005524">
    <property type="term" value="F:ATP binding"/>
    <property type="evidence" value="ECO:0007669"/>
    <property type="project" value="UniProtKB-KW"/>
</dbReference>
<gene>
    <name evidence="6" type="ORF">PV04_08205</name>
</gene>
<dbReference type="InterPro" id="IPR000873">
    <property type="entry name" value="AMP-dep_synth/lig_dom"/>
</dbReference>
<reference evidence="6 7" key="1">
    <citation type="submission" date="2015-01" db="EMBL/GenBank/DDBJ databases">
        <title>The Genome Sequence of Capronia semiimmersa CBS27337.</title>
        <authorList>
            <consortium name="The Broad Institute Genomics Platform"/>
            <person name="Cuomo C."/>
            <person name="de Hoog S."/>
            <person name="Gorbushina A."/>
            <person name="Stielow B."/>
            <person name="Teixiera M."/>
            <person name="Abouelleil A."/>
            <person name="Chapman S.B."/>
            <person name="Priest M."/>
            <person name="Young S.K."/>
            <person name="Wortman J."/>
            <person name="Nusbaum C."/>
            <person name="Birren B."/>
        </authorList>
    </citation>
    <scope>NUCLEOTIDE SEQUENCE [LARGE SCALE GENOMIC DNA]</scope>
    <source>
        <strain evidence="6 7">CBS 27337</strain>
    </source>
</reference>
<dbReference type="AlphaFoldDB" id="A0A0D2FD90"/>
<dbReference type="Pfam" id="PF00501">
    <property type="entry name" value="AMP-binding"/>
    <property type="match status" value="1"/>
</dbReference>
<evidence type="ECO:0000256" key="1">
    <source>
        <dbReference type="ARBA" id="ARBA00006432"/>
    </source>
</evidence>
<dbReference type="EMBL" id="KN846960">
    <property type="protein sequence ID" value="KIW65993.1"/>
    <property type="molecule type" value="Genomic_DNA"/>
</dbReference>
<accession>A0A0D2FD90</accession>
<keyword evidence="2 6" id="KW-0436">Ligase</keyword>
<dbReference type="InterPro" id="IPR042099">
    <property type="entry name" value="ANL_N_sf"/>
</dbReference>
<protein>
    <submittedName>
        <fullName evidence="6">Acetoacetate-CoA ligase</fullName>
    </submittedName>
</protein>
<keyword evidence="4" id="KW-0067">ATP-binding</keyword>
<keyword evidence="3" id="KW-0547">Nucleotide-binding</keyword>
<dbReference type="Gene3D" id="3.40.50.12780">
    <property type="entry name" value="N-terminal domain of ligase-like"/>
    <property type="match status" value="1"/>
</dbReference>
<evidence type="ECO:0000313" key="6">
    <source>
        <dbReference type="EMBL" id="KIW65993.1"/>
    </source>
</evidence>
<dbReference type="PANTHER" id="PTHR42921:SF1">
    <property type="entry name" value="ACETOACETYL-COA SYNTHETASE"/>
    <property type="match status" value="1"/>
</dbReference>
<proteinExistence type="inferred from homology"/>
<keyword evidence="7" id="KW-1185">Reference proteome</keyword>
<evidence type="ECO:0000256" key="4">
    <source>
        <dbReference type="ARBA" id="ARBA00022840"/>
    </source>
</evidence>
<dbReference type="NCBIfam" id="NF002937">
    <property type="entry name" value="PRK03584.1"/>
    <property type="match status" value="1"/>
</dbReference>
<dbReference type="PANTHER" id="PTHR42921">
    <property type="entry name" value="ACETOACETYL-COA SYNTHETASE"/>
    <property type="match status" value="1"/>
</dbReference>
<evidence type="ECO:0000313" key="7">
    <source>
        <dbReference type="Proteomes" id="UP000054266"/>
    </source>
</evidence>
<dbReference type="SUPFAM" id="SSF56801">
    <property type="entry name" value="Acetyl-CoA synthetase-like"/>
    <property type="match status" value="1"/>
</dbReference>
<comment type="similarity">
    <text evidence="1">Belongs to the ATP-dependent AMP-binding enzyme family.</text>
</comment>
<evidence type="ECO:0000256" key="2">
    <source>
        <dbReference type="ARBA" id="ARBA00022598"/>
    </source>
</evidence>
<name>A0A0D2FD90_9EURO</name>
<dbReference type="HOGENOM" id="CLU_000022_3_3_1"/>
<evidence type="ECO:0000256" key="3">
    <source>
        <dbReference type="ARBA" id="ARBA00022741"/>
    </source>
</evidence>
<dbReference type="GO" id="GO:0030729">
    <property type="term" value="F:acetoacetate-CoA ligase activity"/>
    <property type="evidence" value="ECO:0007669"/>
    <property type="project" value="InterPro"/>
</dbReference>
<dbReference type="STRING" id="5601.A0A0D2FD90"/>
<dbReference type="PROSITE" id="PS00455">
    <property type="entry name" value="AMP_BINDING"/>
    <property type="match status" value="1"/>
</dbReference>
<evidence type="ECO:0000259" key="5">
    <source>
        <dbReference type="Pfam" id="PF00501"/>
    </source>
</evidence>
<dbReference type="NCBIfam" id="TIGR01217">
    <property type="entry name" value="ac_ac_CoA_syn"/>
    <property type="match status" value="1"/>
</dbReference>
<dbReference type="Gene3D" id="3.30.300.30">
    <property type="match status" value="1"/>
</dbReference>
<dbReference type="InterPro" id="IPR005914">
    <property type="entry name" value="Acac_CoA_synth"/>
</dbReference>
<dbReference type="InterPro" id="IPR045851">
    <property type="entry name" value="AMP-bd_C_sf"/>
</dbReference>
<dbReference type="InterPro" id="IPR020845">
    <property type="entry name" value="AMP-binding_CS"/>
</dbReference>